<evidence type="ECO:0000313" key="3">
    <source>
        <dbReference type="Proteomes" id="UP000324748"/>
    </source>
</evidence>
<gene>
    <name evidence="2" type="ORF">PGT21_024422</name>
</gene>
<protein>
    <submittedName>
        <fullName evidence="2">Uncharacterized protein</fullName>
    </submittedName>
</protein>
<organism evidence="2 3">
    <name type="scientific">Puccinia graminis f. sp. tritici</name>
    <dbReference type="NCBI Taxonomy" id="56615"/>
    <lineage>
        <taxon>Eukaryota</taxon>
        <taxon>Fungi</taxon>
        <taxon>Dikarya</taxon>
        <taxon>Basidiomycota</taxon>
        <taxon>Pucciniomycotina</taxon>
        <taxon>Pucciniomycetes</taxon>
        <taxon>Pucciniales</taxon>
        <taxon>Pucciniaceae</taxon>
        <taxon>Puccinia</taxon>
    </lineage>
</organism>
<comment type="caution">
    <text evidence="2">The sequence shown here is derived from an EMBL/GenBank/DDBJ whole genome shotgun (WGS) entry which is preliminary data.</text>
</comment>
<dbReference type="EMBL" id="VSWC01000080">
    <property type="protein sequence ID" value="KAA1093075.1"/>
    <property type="molecule type" value="Genomic_DNA"/>
</dbReference>
<name>A0A5B0NV75_PUCGR</name>
<dbReference type="AlphaFoldDB" id="A0A5B0NV75"/>
<feature type="region of interest" description="Disordered" evidence="1">
    <location>
        <begin position="1"/>
        <end position="36"/>
    </location>
</feature>
<keyword evidence="3" id="KW-1185">Reference proteome</keyword>
<accession>A0A5B0NV75</accession>
<evidence type="ECO:0000313" key="2">
    <source>
        <dbReference type="EMBL" id="KAA1093075.1"/>
    </source>
</evidence>
<feature type="region of interest" description="Disordered" evidence="1">
    <location>
        <begin position="50"/>
        <end position="73"/>
    </location>
</feature>
<reference evidence="2 3" key="1">
    <citation type="submission" date="2019-05" db="EMBL/GenBank/DDBJ databases">
        <title>Emergence of the Ug99 lineage of the wheat stem rust pathogen through somatic hybridization.</title>
        <authorList>
            <person name="Li F."/>
            <person name="Upadhyaya N.M."/>
            <person name="Sperschneider J."/>
            <person name="Matny O."/>
            <person name="Nguyen-Phuc H."/>
            <person name="Mago R."/>
            <person name="Raley C."/>
            <person name="Miller M.E."/>
            <person name="Silverstein K.A.T."/>
            <person name="Henningsen E."/>
            <person name="Hirsch C.D."/>
            <person name="Visser B."/>
            <person name="Pretorius Z.A."/>
            <person name="Steffenson B.J."/>
            <person name="Schwessinger B."/>
            <person name="Dodds P.N."/>
            <person name="Figueroa M."/>
        </authorList>
    </citation>
    <scope>NUCLEOTIDE SEQUENCE [LARGE SCALE GENOMIC DNA]</scope>
    <source>
        <strain evidence="2">21-0</strain>
    </source>
</reference>
<sequence>MGQSLRSPPPKDTANGQEAPKAASGSEEAAEDLTQPPVIVVGVEASAPEPGVVASGTAVDPGETGVVTPGAEC</sequence>
<evidence type="ECO:0000256" key="1">
    <source>
        <dbReference type="SAM" id="MobiDB-lite"/>
    </source>
</evidence>
<proteinExistence type="predicted"/>
<dbReference type="Proteomes" id="UP000324748">
    <property type="component" value="Unassembled WGS sequence"/>
</dbReference>